<dbReference type="GO" id="GO:0009231">
    <property type="term" value="P:riboflavin biosynthetic process"/>
    <property type="evidence" value="ECO:0007669"/>
    <property type="project" value="UniProtKB-KW"/>
</dbReference>
<comment type="caution">
    <text evidence="11">The sequence shown here is derived from an EMBL/GenBank/DDBJ whole genome shotgun (WGS) entry which is preliminary data.</text>
</comment>
<gene>
    <name evidence="11" type="ORF">KTO63_21620</name>
</gene>
<feature type="domain" description="Lumazine-binding" evidence="10">
    <location>
        <begin position="1"/>
        <end position="95"/>
    </location>
</feature>
<feature type="repeat" description="Lumazine-binding" evidence="9">
    <location>
        <begin position="1"/>
        <end position="95"/>
    </location>
</feature>
<dbReference type="CDD" id="cd00402">
    <property type="entry name" value="Riboflavin_synthase_like"/>
    <property type="match status" value="1"/>
</dbReference>
<evidence type="ECO:0000256" key="5">
    <source>
        <dbReference type="ARBA" id="ARBA00022619"/>
    </source>
</evidence>
<dbReference type="RefSeq" id="WP_217794046.1">
    <property type="nucleotide sequence ID" value="NZ_JAHSPG010000016.1"/>
</dbReference>
<dbReference type="EC" id="2.5.1.9" evidence="3 8"/>
<evidence type="ECO:0000313" key="12">
    <source>
        <dbReference type="Proteomes" id="UP000812270"/>
    </source>
</evidence>
<dbReference type="GO" id="GO:0004746">
    <property type="term" value="F:riboflavin synthase activity"/>
    <property type="evidence" value="ECO:0007669"/>
    <property type="project" value="UniProtKB-UniRule"/>
</dbReference>
<dbReference type="Pfam" id="PF00677">
    <property type="entry name" value="Lum_binding"/>
    <property type="match status" value="2"/>
</dbReference>
<dbReference type="NCBIfam" id="TIGR00187">
    <property type="entry name" value="ribE"/>
    <property type="match status" value="1"/>
</dbReference>
<dbReference type="InterPro" id="IPR001783">
    <property type="entry name" value="Lumazine-bd"/>
</dbReference>
<evidence type="ECO:0000256" key="1">
    <source>
        <dbReference type="ARBA" id="ARBA00002803"/>
    </source>
</evidence>
<dbReference type="FunFam" id="2.40.30.20:FF:000004">
    <property type="entry name" value="Riboflavin synthase, alpha subunit"/>
    <property type="match status" value="1"/>
</dbReference>
<reference evidence="11" key="1">
    <citation type="submission" date="2021-06" db="EMBL/GenBank/DDBJ databases">
        <authorList>
            <person name="Huq M.A."/>
        </authorList>
    </citation>
    <scope>NUCLEOTIDE SEQUENCE</scope>
    <source>
        <strain evidence="11">MAH-26</strain>
    </source>
</reference>
<evidence type="ECO:0000256" key="4">
    <source>
        <dbReference type="ARBA" id="ARBA00013950"/>
    </source>
</evidence>
<evidence type="ECO:0000259" key="10">
    <source>
        <dbReference type="PROSITE" id="PS51177"/>
    </source>
</evidence>
<name>A0A9E2SB28_9BACT</name>
<dbReference type="PIRSF" id="PIRSF000498">
    <property type="entry name" value="Riboflavin_syn_A"/>
    <property type="match status" value="1"/>
</dbReference>
<dbReference type="PROSITE" id="PS51177">
    <property type="entry name" value="LUMAZINE_BIND"/>
    <property type="match status" value="2"/>
</dbReference>
<evidence type="ECO:0000256" key="7">
    <source>
        <dbReference type="ARBA" id="ARBA00022737"/>
    </source>
</evidence>
<protein>
    <recommendedName>
        <fullName evidence="4 8">Riboflavin synthase</fullName>
        <ecNumber evidence="3 8">2.5.1.9</ecNumber>
    </recommendedName>
</protein>
<proteinExistence type="predicted"/>
<evidence type="ECO:0000313" key="11">
    <source>
        <dbReference type="EMBL" id="MBV4359783.1"/>
    </source>
</evidence>
<dbReference type="Proteomes" id="UP000812270">
    <property type="component" value="Unassembled WGS sequence"/>
</dbReference>
<dbReference type="NCBIfam" id="NF006767">
    <property type="entry name" value="PRK09289.1"/>
    <property type="match status" value="1"/>
</dbReference>
<evidence type="ECO:0000256" key="8">
    <source>
        <dbReference type="NCBIfam" id="TIGR00187"/>
    </source>
</evidence>
<dbReference type="InterPro" id="IPR026017">
    <property type="entry name" value="Lumazine-bd_dom"/>
</dbReference>
<comment type="pathway">
    <text evidence="2">Cofactor biosynthesis; riboflavin biosynthesis; riboflavin from 2-hydroxy-3-oxobutyl phosphate and 5-amino-6-(D-ribitylamino)uracil: step 2/2.</text>
</comment>
<accession>A0A9E2SB28</accession>
<organism evidence="11 12">
    <name type="scientific">Pinibacter aurantiacus</name>
    <dbReference type="NCBI Taxonomy" id="2851599"/>
    <lineage>
        <taxon>Bacteria</taxon>
        <taxon>Pseudomonadati</taxon>
        <taxon>Bacteroidota</taxon>
        <taxon>Chitinophagia</taxon>
        <taxon>Chitinophagales</taxon>
        <taxon>Chitinophagaceae</taxon>
        <taxon>Pinibacter</taxon>
    </lineage>
</organism>
<dbReference type="PANTHER" id="PTHR21098:SF12">
    <property type="entry name" value="RIBOFLAVIN SYNTHASE"/>
    <property type="match status" value="1"/>
</dbReference>
<feature type="repeat" description="Lumazine-binding" evidence="9">
    <location>
        <begin position="96"/>
        <end position="192"/>
    </location>
</feature>
<evidence type="ECO:0000256" key="9">
    <source>
        <dbReference type="PROSITE-ProRule" id="PRU00524"/>
    </source>
</evidence>
<evidence type="ECO:0000256" key="2">
    <source>
        <dbReference type="ARBA" id="ARBA00004887"/>
    </source>
</evidence>
<dbReference type="AlphaFoldDB" id="A0A9E2SB28"/>
<evidence type="ECO:0000256" key="3">
    <source>
        <dbReference type="ARBA" id="ARBA00012827"/>
    </source>
</evidence>
<sequence length="198" mass="22043">MFTGIIESSAKVLEVITSGTNKSFWLQSAISDQFKVDQSVSHDGVCLTVEAIAEDRHRVTAILETLEKSNLGKWEAGTIVNIERCLQMNGRLDGHFVQGHVDTTGILQEIKEMDGSWQLTFSYPKAFAHLMIEKGSISMNGISLTIFNVTEDAFSVAIIPYTFNHTNVRNMRTGDIVNLEFDVVGKYIARSLELGRKV</sequence>
<feature type="domain" description="Lumazine-binding" evidence="10">
    <location>
        <begin position="96"/>
        <end position="192"/>
    </location>
</feature>
<keyword evidence="12" id="KW-1185">Reference proteome</keyword>
<comment type="function">
    <text evidence="1">Catalyzes the dismutation of two molecules of 6,7-dimethyl-8-ribityllumazine, resulting in the formation of riboflavin and 5-amino-6-(D-ribitylamino)uracil.</text>
</comment>
<keyword evidence="7" id="KW-0677">Repeat</keyword>
<keyword evidence="5" id="KW-0686">Riboflavin biosynthesis</keyword>
<dbReference type="PANTHER" id="PTHR21098">
    <property type="entry name" value="RIBOFLAVIN SYNTHASE ALPHA CHAIN"/>
    <property type="match status" value="1"/>
</dbReference>
<evidence type="ECO:0000256" key="6">
    <source>
        <dbReference type="ARBA" id="ARBA00022679"/>
    </source>
</evidence>
<keyword evidence="6 11" id="KW-0808">Transferase</keyword>
<dbReference type="EMBL" id="JAHSPG010000016">
    <property type="protein sequence ID" value="MBV4359783.1"/>
    <property type="molecule type" value="Genomic_DNA"/>
</dbReference>